<name>A0A7T2S5M3_DELAC</name>
<evidence type="ECO:0000313" key="1">
    <source>
        <dbReference type="EMBL" id="QPS09406.1"/>
    </source>
</evidence>
<proteinExistence type="predicted"/>
<dbReference type="RefSeq" id="WP_197956339.1">
    <property type="nucleotide sequence ID" value="NZ_CP065668.1"/>
</dbReference>
<accession>A0A7T2S5M3</accession>
<protein>
    <submittedName>
        <fullName evidence="1">Uncharacterized protein</fullName>
    </submittedName>
</protein>
<dbReference type="AlphaFoldDB" id="A0A7T2S5M3"/>
<organism evidence="1 2">
    <name type="scientific">Delftia acidovorans</name>
    <name type="common">Pseudomonas acidovorans</name>
    <name type="synonym">Comamonas acidovorans</name>
    <dbReference type="NCBI Taxonomy" id="80866"/>
    <lineage>
        <taxon>Bacteria</taxon>
        <taxon>Pseudomonadati</taxon>
        <taxon>Pseudomonadota</taxon>
        <taxon>Betaproteobacteria</taxon>
        <taxon>Burkholderiales</taxon>
        <taxon>Comamonadaceae</taxon>
        <taxon>Delftia</taxon>
    </lineage>
</organism>
<dbReference type="Proteomes" id="UP000594778">
    <property type="component" value="Chromosome"/>
</dbReference>
<dbReference type="EMBL" id="CP065668">
    <property type="protein sequence ID" value="QPS09406.1"/>
    <property type="molecule type" value="Genomic_DNA"/>
</dbReference>
<reference evidence="1 2" key="1">
    <citation type="submission" date="2020-12" db="EMBL/GenBank/DDBJ databases">
        <title>FDA dAtabase for Regulatory Grade micrObial Sequences (FDA-ARGOS): Supporting development and validation of Infectious Disease Dx tests.</title>
        <authorList>
            <person name="Sproer C."/>
            <person name="Gronow S."/>
            <person name="Severitt S."/>
            <person name="Schroder I."/>
            <person name="Tallon L."/>
            <person name="Sadzewicz L."/>
            <person name="Zhao X."/>
            <person name="Boylan J."/>
            <person name="Ott S."/>
            <person name="Bowen H."/>
            <person name="Vavikolanu K."/>
            <person name="Mehta A."/>
            <person name="Aluvathingal J."/>
            <person name="Nadendla S."/>
            <person name="Lowell S."/>
            <person name="Myers T."/>
            <person name="Yan Y."/>
            <person name="Sichtig H."/>
        </authorList>
    </citation>
    <scope>NUCLEOTIDE SEQUENCE [LARGE SCALE GENOMIC DNA]</scope>
    <source>
        <strain evidence="1 2">FDAARGOS_909</strain>
    </source>
</reference>
<evidence type="ECO:0000313" key="2">
    <source>
        <dbReference type="Proteomes" id="UP000594778"/>
    </source>
</evidence>
<sequence length="50" mass="5753">MDKRISDLARALRHVQVSDDLNKREPVKEINAEIEASLHRLNPAIEEALF</sequence>
<gene>
    <name evidence="1" type="ORF">I6G66_05085</name>
</gene>